<keyword evidence="2" id="KW-1185">Reference proteome</keyword>
<sequence>MEPTNRGMTRVIPILLSHAEDKNMDTMEESFKLT</sequence>
<comment type="caution">
    <text evidence="1">The sequence shown here is derived from an EMBL/GenBank/DDBJ whole genome shotgun (WGS) entry which is preliminary data.</text>
</comment>
<dbReference type="AlphaFoldDB" id="A0A392SUK2"/>
<dbReference type="EMBL" id="LXQA010448358">
    <property type="protein sequence ID" value="MCI52513.1"/>
    <property type="molecule type" value="Genomic_DNA"/>
</dbReference>
<accession>A0A392SUK2</accession>
<proteinExistence type="predicted"/>
<evidence type="ECO:0000313" key="1">
    <source>
        <dbReference type="EMBL" id="MCI52513.1"/>
    </source>
</evidence>
<evidence type="ECO:0000313" key="2">
    <source>
        <dbReference type="Proteomes" id="UP000265520"/>
    </source>
</evidence>
<feature type="non-terminal residue" evidence="1">
    <location>
        <position position="34"/>
    </location>
</feature>
<protein>
    <submittedName>
        <fullName evidence="1">Uncharacterized protein</fullName>
    </submittedName>
</protein>
<organism evidence="1 2">
    <name type="scientific">Trifolium medium</name>
    <dbReference type="NCBI Taxonomy" id="97028"/>
    <lineage>
        <taxon>Eukaryota</taxon>
        <taxon>Viridiplantae</taxon>
        <taxon>Streptophyta</taxon>
        <taxon>Embryophyta</taxon>
        <taxon>Tracheophyta</taxon>
        <taxon>Spermatophyta</taxon>
        <taxon>Magnoliopsida</taxon>
        <taxon>eudicotyledons</taxon>
        <taxon>Gunneridae</taxon>
        <taxon>Pentapetalae</taxon>
        <taxon>rosids</taxon>
        <taxon>fabids</taxon>
        <taxon>Fabales</taxon>
        <taxon>Fabaceae</taxon>
        <taxon>Papilionoideae</taxon>
        <taxon>50 kb inversion clade</taxon>
        <taxon>NPAAA clade</taxon>
        <taxon>Hologalegina</taxon>
        <taxon>IRL clade</taxon>
        <taxon>Trifolieae</taxon>
        <taxon>Trifolium</taxon>
    </lineage>
</organism>
<name>A0A392SUK2_9FABA</name>
<dbReference type="Proteomes" id="UP000265520">
    <property type="component" value="Unassembled WGS sequence"/>
</dbReference>
<reference evidence="1 2" key="1">
    <citation type="journal article" date="2018" name="Front. Plant Sci.">
        <title>Red Clover (Trifolium pratense) and Zigzag Clover (T. medium) - A Picture of Genomic Similarities and Differences.</title>
        <authorList>
            <person name="Dluhosova J."/>
            <person name="Istvanek J."/>
            <person name="Nedelnik J."/>
            <person name="Repkova J."/>
        </authorList>
    </citation>
    <scope>NUCLEOTIDE SEQUENCE [LARGE SCALE GENOMIC DNA]</scope>
    <source>
        <strain evidence="2">cv. 10/8</strain>
        <tissue evidence="1">Leaf</tissue>
    </source>
</reference>